<dbReference type="CDD" id="cd02440">
    <property type="entry name" value="AdoMet_MTases"/>
    <property type="match status" value="1"/>
</dbReference>
<dbReference type="GO" id="GO:0032259">
    <property type="term" value="P:methylation"/>
    <property type="evidence" value="ECO:0007669"/>
    <property type="project" value="UniProtKB-KW"/>
</dbReference>
<dbReference type="AlphaFoldDB" id="A0A495ICY3"/>
<dbReference type="Pfam" id="PF13489">
    <property type="entry name" value="Methyltransf_23"/>
    <property type="match status" value="1"/>
</dbReference>
<dbReference type="InterPro" id="IPR029063">
    <property type="entry name" value="SAM-dependent_MTases_sf"/>
</dbReference>
<comment type="caution">
    <text evidence="2">The sequence shown here is derived from an EMBL/GenBank/DDBJ whole genome shotgun (WGS) entry which is preliminary data.</text>
</comment>
<dbReference type="EMBL" id="RBKS01000001">
    <property type="protein sequence ID" value="RKR73318.1"/>
    <property type="molecule type" value="Genomic_DNA"/>
</dbReference>
<protein>
    <submittedName>
        <fullName evidence="2">Methyltransferase family protein</fullName>
    </submittedName>
</protein>
<evidence type="ECO:0000313" key="2">
    <source>
        <dbReference type="EMBL" id="RKR73318.1"/>
    </source>
</evidence>
<name>A0A495ICY3_9MICO</name>
<dbReference type="SUPFAM" id="SSF53335">
    <property type="entry name" value="S-adenosyl-L-methionine-dependent methyltransferases"/>
    <property type="match status" value="1"/>
</dbReference>
<evidence type="ECO:0000313" key="3">
    <source>
        <dbReference type="Proteomes" id="UP000280008"/>
    </source>
</evidence>
<dbReference type="Gene3D" id="3.40.50.150">
    <property type="entry name" value="Vaccinia Virus protein VP39"/>
    <property type="match status" value="1"/>
</dbReference>
<keyword evidence="3" id="KW-1185">Reference proteome</keyword>
<dbReference type="GO" id="GO:0008168">
    <property type="term" value="F:methyltransferase activity"/>
    <property type="evidence" value="ECO:0007669"/>
    <property type="project" value="UniProtKB-KW"/>
</dbReference>
<sequence length="227" mass="23988">MSTTGRRGDDIEPTFGGGGDEPYASALRSDGMLILRADDRPDDVEEFDVGRWSAAADEVDLALFSDVDGPVIDLGCGPGRMLVAARSLGLPALGVDLSAEAVRVARQSGMDVLLGSVFDAVPDEGHWDTAFLIDGNIGIGGDPARLLARSREIVREGGSVIVETNPDHGADRRFFATVTDHDGRSSARFPWAATGQGPLADYATAAGFRVHSAWATGTRSFTRLVSR</sequence>
<dbReference type="Proteomes" id="UP000280008">
    <property type="component" value="Unassembled WGS sequence"/>
</dbReference>
<evidence type="ECO:0000256" key="1">
    <source>
        <dbReference type="SAM" id="MobiDB-lite"/>
    </source>
</evidence>
<keyword evidence="2" id="KW-0808">Transferase</keyword>
<organism evidence="2 3">
    <name type="scientific">Frondihabitans australicus</name>
    <dbReference type="NCBI Taxonomy" id="386892"/>
    <lineage>
        <taxon>Bacteria</taxon>
        <taxon>Bacillati</taxon>
        <taxon>Actinomycetota</taxon>
        <taxon>Actinomycetes</taxon>
        <taxon>Micrococcales</taxon>
        <taxon>Microbacteriaceae</taxon>
        <taxon>Frondihabitans</taxon>
    </lineage>
</organism>
<gene>
    <name evidence="2" type="ORF">C8E83_0410</name>
</gene>
<dbReference type="RefSeq" id="WP_121368195.1">
    <property type="nucleotide sequence ID" value="NZ_RBKS01000001.1"/>
</dbReference>
<accession>A0A495ICY3</accession>
<reference evidence="2 3" key="1">
    <citation type="submission" date="2018-10" db="EMBL/GenBank/DDBJ databases">
        <title>Sequencing the genomes of 1000 actinobacteria strains.</title>
        <authorList>
            <person name="Klenk H.-P."/>
        </authorList>
    </citation>
    <scope>NUCLEOTIDE SEQUENCE [LARGE SCALE GENOMIC DNA]</scope>
    <source>
        <strain evidence="2 3">DSM 17894</strain>
    </source>
</reference>
<proteinExistence type="predicted"/>
<feature type="compositionally biased region" description="Basic and acidic residues" evidence="1">
    <location>
        <begin position="1"/>
        <end position="10"/>
    </location>
</feature>
<keyword evidence="2" id="KW-0489">Methyltransferase</keyword>
<feature type="region of interest" description="Disordered" evidence="1">
    <location>
        <begin position="1"/>
        <end position="23"/>
    </location>
</feature>
<dbReference type="OrthoDB" id="4484556at2"/>